<dbReference type="PANTHER" id="PTHR30290">
    <property type="entry name" value="PERIPLASMIC BINDING COMPONENT OF ABC TRANSPORTER"/>
    <property type="match status" value="1"/>
</dbReference>
<dbReference type="InterPro" id="IPR000914">
    <property type="entry name" value="SBP_5_dom"/>
</dbReference>
<evidence type="ECO:0000256" key="1">
    <source>
        <dbReference type="SAM" id="SignalP"/>
    </source>
</evidence>
<dbReference type="GO" id="GO:0043190">
    <property type="term" value="C:ATP-binding cassette (ABC) transporter complex"/>
    <property type="evidence" value="ECO:0007669"/>
    <property type="project" value="InterPro"/>
</dbReference>
<dbReference type="Gene3D" id="3.10.105.10">
    <property type="entry name" value="Dipeptide-binding Protein, Domain 3"/>
    <property type="match status" value="1"/>
</dbReference>
<dbReference type="AlphaFoldDB" id="A0A1Y2MGP9"/>
<dbReference type="InterPro" id="IPR039424">
    <property type="entry name" value="SBP_5"/>
</dbReference>
<keyword evidence="4" id="KW-1185">Reference proteome</keyword>
<feature type="signal peptide" evidence="1">
    <location>
        <begin position="1"/>
        <end position="35"/>
    </location>
</feature>
<dbReference type="RefSeq" id="WP_085916835.1">
    <property type="nucleotide sequence ID" value="NZ_AP018920.1"/>
</dbReference>
<comment type="caution">
    <text evidence="3">The sequence shown here is derived from an EMBL/GenBank/DDBJ whole genome shotgun (WGS) entry which is preliminary data.</text>
</comment>
<dbReference type="Proteomes" id="UP000194360">
    <property type="component" value="Unassembled WGS sequence"/>
</dbReference>
<dbReference type="GO" id="GO:0042597">
    <property type="term" value="C:periplasmic space"/>
    <property type="evidence" value="ECO:0007669"/>
    <property type="project" value="UniProtKB-ARBA"/>
</dbReference>
<accession>A0A1Y2MGP9</accession>
<feature type="chain" id="PRO_5011988328" evidence="1">
    <location>
        <begin position="36"/>
        <end position="508"/>
    </location>
</feature>
<organism evidence="3 4">
    <name type="scientific">Pseudonocardia autotrophica</name>
    <name type="common">Amycolata autotrophica</name>
    <name type="synonym">Nocardia autotrophica</name>
    <dbReference type="NCBI Taxonomy" id="2074"/>
    <lineage>
        <taxon>Bacteria</taxon>
        <taxon>Bacillati</taxon>
        <taxon>Actinomycetota</taxon>
        <taxon>Actinomycetes</taxon>
        <taxon>Pseudonocardiales</taxon>
        <taxon>Pseudonocardiaceae</taxon>
        <taxon>Pseudonocardia</taxon>
    </lineage>
</organism>
<dbReference type="OrthoDB" id="9046151at2"/>
<evidence type="ECO:0000313" key="3">
    <source>
        <dbReference type="EMBL" id="OSY34466.1"/>
    </source>
</evidence>
<sequence>MSTDVRRPVASPTRRRVRTVAAVLALLVVASCSSAQDAGSDTAPITVGQTSVLDVVDPMSTAWDLTAAGVAESVYTSDRDGTLSSRFVESATRDDALDWTLELRDGVLFSDGSPVDAAAFADAMNRIQTENSLATASTGGMTFTPEGDAVAVRTTRPTMVMESVLAEWTNVVFKGDAAGGFVFTGPYAVGSLRPKEQLDLVPNTHYAEAASRGPVGIRSFADADAMRLAIQSGSIDMAFTITPEVARQLQDDPSVTVSSIEAGYQYFSMLNEKVGATTDLTVRQALDLGLDRQAYVDALLGGRVATGAFAHTYSFAGDLTLGFDPAEAGRILDRAGWVRGADGMRAKDGEPLSLSLVTYTSRPDLSIIMQIMVSQLKDLGIASTTSVTDDIRERLAASDWNAAVYAQHTAPTAEPSYFLNQFLRTGAANNFTGYSSPTTDGLLDRLGTLPAGAERDDLARQIQRQVHTDLPLLFQVDPQWHIATTERLASYRPYGGDYYVINPELGLS</sequence>
<dbReference type="GO" id="GO:1904680">
    <property type="term" value="F:peptide transmembrane transporter activity"/>
    <property type="evidence" value="ECO:0007669"/>
    <property type="project" value="TreeGrafter"/>
</dbReference>
<dbReference type="EMBL" id="MIGB01000088">
    <property type="protein sequence ID" value="OSY34466.1"/>
    <property type="molecule type" value="Genomic_DNA"/>
</dbReference>
<dbReference type="STRING" id="2074.BG845_06826"/>
<reference evidence="3 4" key="1">
    <citation type="submission" date="2016-09" db="EMBL/GenBank/DDBJ databases">
        <title>Pseudonocardia autotrophica DSM535, a candidate organism with high potential of specific P450 cytochromes.</title>
        <authorList>
            <person name="Grumaz C."/>
            <person name="Vainshtein Y."/>
            <person name="Kirstahler P."/>
            <person name="Sohn K."/>
        </authorList>
    </citation>
    <scope>NUCLEOTIDE SEQUENCE [LARGE SCALE GENOMIC DNA]</scope>
    <source>
        <strain evidence="3 4">DSM 535</strain>
    </source>
</reference>
<proteinExistence type="predicted"/>
<evidence type="ECO:0000313" key="4">
    <source>
        <dbReference type="Proteomes" id="UP000194360"/>
    </source>
</evidence>
<dbReference type="Gene3D" id="3.40.190.10">
    <property type="entry name" value="Periplasmic binding protein-like II"/>
    <property type="match status" value="1"/>
</dbReference>
<dbReference type="PIRSF" id="PIRSF002741">
    <property type="entry name" value="MppA"/>
    <property type="match status" value="1"/>
</dbReference>
<dbReference type="Pfam" id="PF00496">
    <property type="entry name" value="SBP_bac_5"/>
    <property type="match status" value="1"/>
</dbReference>
<protein>
    <submittedName>
        <fullName evidence="3">Putative D,D-dipeptide-binding periplasmic protein DdpA</fullName>
    </submittedName>
</protein>
<feature type="domain" description="Solute-binding protein family 5" evidence="2">
    <location>
        <begin position="89"/>
        <end position="429"/>
    </location>
</feature>
<dbReference type="InterPro" id="IPR030678">
    <property type="entry name" value="Peptide/Ni-bd"/>
</dbReference>
<keyword evidence="1" id="KW-0732">Signal</keyword>
<dbReference type="SUPFAM" id="SSF53850">
    <property type="entry name" value="Periplasmic binding protein-like II"/>
    <property type="match status" value="1"/>
</dbReference>
<dbReference type="PROSITE" id="PS51257">
    <property type="entry name" value="PROKAR_LIPOPROTEIN"/>
    <property type="match status" value="1"/>
</dbReference>
<dbReference type="PANTHER" id="PTHR30290:SF81">
    <property type="entry name" value="OLIGOPEPTIDE-BINDING PROTEIN OPPA"/>
    <property type="match status" value="1"/>
</dbReference>
<gene>
    <name evidence="3" type="primary">ddpA</name>
    <name evidence="3" type="ORF">BG845_06826</name>
</gene>
<dbReference type="GO" id="GO:0015833">
    <property type="term" value="P:peptide transport"/>
    <property type="evidence" value="ECO:0007669"/>
    <property type="project" value="TreeGrafter"/>
</dbReference>
<evidence type="ECO:0000259" key="2">
    <source>
        <dbReference type="Pfam" id="PF00496"/>
    </source>
</evidence>
<name>A0A1Y2MGP9_PSEAH</name>